<sequence length="83" mass="9092">MTTAASMMARAAPTMTRAMPVYPVARTVTWTGFPYGRPSAVRSCTAIVLSPPLPCTVTGTFTSWLRLSRMMTSWAAMSRRLMS</sequence>
<name>A0ABW6VDD7_MICFU</name>
<dbReference type="RefSeq" id="WP_157546472.1">
    <property type="nucleotide sequence ID" value="NZ_BBYK01000093.1"/>
</dbReference>
<evidence type="ECO:0000313" key="1">
    <source>
        <dbReference type="EMBL" id="MFF4775824.1"/>
    </source>
</evidence>
<reference evidence="1 2" key="1">
    <citation type="submission" date="2024-10" db="EMBL/GenBank/DDBJ databases">
        <title>The Natural Products Discovery Center: Release of the First 8490 Sequenced Strains for Exploring Actinobacteria Biosynthetic Diversity.</title>
        <authorList>
            <person name="Kalkreuter E."/>
            <person name="Kautsar S.A."/>
            <person name="Yang D."/>
            <person name="Bader C.D."/>
            <person name="Teijaro C.N."/>
            <person name="Fluegel L."/>
            <person name="Davis C.M."/>
            <person name="Simpson J.R."/>
            <person name="Lauterbach L."/>
            <person name="Steele A.D."/>
            <person name="Gui C."/>
            <person name="Meng S."/>
            <person name="Li G."/>
            <person name="Viehrig K."/>
            <person name="Ye F."/>
            <person name="Su P."/>
            <person name="Kiefer A.F."/>
            <person name="Nichols A."/>
            <person name="Cepeda A.J."/>
            <person name="Yan W."/>
            <person name="Fan B."/>
            <person name="Jiang Y."/>
            <person name="Adhikari A."/>
            <person name="Zheng C.-J."/>
            <person name="Schuster L."/>
            <person name="Cowan T.M."/>
            <person name="Smanski M.J."/>
            <person name="Chevrette M.G."/>
            <person name="De Carvalho L.P.S."/>
            <person name="Shen B."/>
        </authorList>
    </citation>
    <scope>NUCLEOTIDE SEQUENCE [LARGE SCALE GENOMIC DNA]</scope>
    <source>
        <strain evidence="1 2">NPDC001281</strain>
    </source>
</reference>
<accession>A0ABW6VDD7</accession>
<protein>
    <submittedName>
        <fullName evidence="1">Uncharacterized protein</fullName>
    </submittedName>
</protein>
<comment type="caution">
    <text evidence="1">The sequence shown here is derived from an EMBL/GenBank/DDBJ whole genome shotgun (WGS) entry which is preliminary data.</text>
</comment>
<dbReference type="Proteomes" id="UP001602119">
    <property type="component" value="Unassembled WGS sequence"/>
</dbReference>
<keyword evidence="2" id="KW-1185">Reference proteome</keyword>
<evidence type="ECO:0000313" key="2">
    <source>
        <dbReference type="Proteomes" id="UP001602119"/>
    </source>
</evidence>
<dbReference type="EMBL" id="JBIAXI010000014">
    <property type="protein sequence ID" value="MFF4775824.1"/>
    <property type="molecule type" value="Genomic_DNA"/>
</dbReference>
<gene>
    <name evidence="1" type="ORF">ACFY05_23515</name>
</gene>
<organism evidence="1 2">
    <name type="scientific">Microtetraspora fusca</name>
    <dbReference type="NCBI Taxonomy" id="1997"/>
    <lineage>
        <taxon>Bacteria</taxon>
        <taxon>Bacillati</taxon>
        <taxon>Actinomycetota</taxon>
        <taxon>Actinomycetes</taxon>
        <taxon>Streptosporangiales</taxon>
        <taxon>Streptosporangiaceae</taxon>
        <taxon>Microtetraspora</taxon>
    </lineage>
</organism>
<proteinExistence type="predicted"/>